<accession>A0A445AHS2</accession>
<dbReference type="InterPro" id="IPR038765">
    <property type="entry name" value="Papain-like_cys_pep_sf"/>
</dbReference>
<name>A0A445AHS2_ARAHY</name>
<organism evidence="1 2">
    <name type="scientific">Arachis hypogaea</name>
    <name type="common">Peanut</name>
    <dbReference type="NCBI Taxonomy" id="3818"/>
    <lineage>
        <taxon>Eukaryota</taxon>
        <taxon>Viridiplantae</taxon>
        <taxon>Streptophyta</taxon>
        <taxon>Embryophyta</taxon>
        <taxon>Tracheophyta</taxon>
        <taxon>Spermatophyta</taxon>
        <taxon>Magnoliopsida</taxon>
        <taxon>eudicotyledons</taxon>
        <taxon>Gunneridae</taxon>
        <taxon>Pentapetalae</taxon>
        <taxon>rosids</taxon>
        <taxon>fabids</taxon>
        <taxon>Fabales</taxon>
        <taxon>Fabaceae</taxon>
        <taxon>Papilionoideae</taxon>
        <taxon>50 kb inversion clade</taxon>
        <taxon>dalbergioids sensu lato</taxon>
        <taxon>Dalbergieae</taxon>
        <taxon>Pterocarpus clade</taxon>
        <taxon>Arachis</taxon>
    </lineage>
</organism>
<gene>
    <name evidence="1" type="ORF">Ahy_B02g060011</name>
</gene>
<protein>
    <recommendedName>
        <fullName evidence="3">Ubiquitin-like protease family profile domain-containing protein</fullName>
    </recommendedName>
</protein>
<dbReference type="AlphaFoldDB" id="A0A445AHS2"/>
<dbReference type="Proteomes" id="UP000289738">
    <property type="component" value="Chromosome B02"/>
</dbReference>
<sequence length="176" mass="20380">MLADAVMDAGVTTALKFAEGTSAEQILSILERWSMQCVCFSMKENVADLRKKYNTEIFYHFPKPQLFISVCHGGHWWLWIFDVKKKAFYVLDPIKKKKNEIPQSRITLNKFVGLIVSQMGIYAGAEPLMEDEEGVEAPYITISGQRTFYDYDIYVMKWLEIIDPKKINKGKYKCKS</sequence>
<keyword evidence="2" id="KW-1185">Reference proteome</keyword>
<evidence type="ECO:0000313" key="1">
    <source>
        <dbReference type="EMBL" id="RYR25955.1"/>
    </source>
</evidence>
<evidence type="ECO:0000313" key="2">
    <source>
        <dbReference type="Proteomes" id="UP000289738"/>
    </source>
</evidence>
<comment type="caution">
    <text evidence="1">The sequence shown here is derived from an EMBL/GenBank/DDBJ whole genome shotgun (WGS) entry which is preliminary data.</text>
</comment>
<dbReference type="EMBL" id="SDMP01000012">
    <property type="protein sequence ID" value="RYR25955.1"/>
    <property type="molecule type" value="Genomic_DNA"/>
</dbReference>
<evidence type="ECO:0008006" key="3">
    <source>
        <dbReference type="Google" id="ProtNLM"/>
    </source>
</evidence>
<reference evidence="1 2" key="1">
    <citation type="submission" date="2019-01" db="EMBL/GenBank/DDBJ databases">
        <title>Sequencing of cultivated peanut Arachis hypogaea provides insights into genome evolution and oil improvement.</title>
        <authorList>
            <person name="Chen X."/>
        </authorList>
    </citation>
    <scope>NUCLEOTIDE SEQUENCE [LARGE SCALE GENOMIC DNA]</scope>
    <source>
        <strain evidence="2">cv. Fuhuasheng</strain>
        <tissue evidence="1">Leaves</tissue>
    </source>
</reference>
<proteinExistence type="predicted"/>
<dbReference type="SUPFAM" id="SSF54001">
    <property type="entry name" value="Cysteine proteinases"/>
    <property type="match status" value="1"/>
</dbReference>
<dbReference type="Gene3D" id="3.40.395.10">
    <property type="entry name" value="Adenoviral Proteinase, Chain A"/>
    <property type="match status" value="1"/>
</dbReference>